<evidence type="ECO:0000259" key="13">
    <source>
        <dbReference type="PROSITE" id="PS50894"/>
    </source>
</evidence>
<dbReference type="InterPro" id="IPR002545">
    <property type="entry name" value="CheW-lke_dom"/>
</dbReference>
<evidence type="ECO:0000259" key="12">
    <source>
        <dbReference type="PROSITE" id="PS50851"/>
    </source>
</evidence>
<dbReference type="EMBL" id="BAABRT010000005">
    <property type="protein sequence ID" value="GAA5524316.1"/>
    <property type="molecule type" value="Genomic_DNA"/>
</dbReference>
<comment type="catalytic activity">
    <reaction evidence="1">
        <text>ATP + protein L-histidine = ADP + protein N-phospho-L-histidine.</text>
        <dbReference type="EC" id="2.7.13.3"/>
    </reaction>
</comment>
<dbReference type="InterPro" id="IPR001789">
    <property type="entry name" value="Sig_transdc_resp-reg_receiver"/>
</dbReference>
<dbReference type="InterPro" id="IPR036641">
    <property type="entry name" value="HPT_dom_sf"/>
</dbReference>
<keyword evidence="4" id="KW-0808">Transferase</keyword>
<dbReference type="SUPFAM" id="SSF47226">
    <property type="entry name" value="Histidine-containing phosphotransfer domain, HPT domain"/>
    <property type="match status" value="6"/>
</dbReference>
<gene>
    <name evidence="14" type="primary">cheB</name>
    <name evidence="14" type="ORF">Maes01_00871</name>
</gene>
<dbReference type="InterPro" id="IPR036061">
    <property type="entry name" value="CheW-like_dom_sf"/>
</dbReference>
<dbReference type="InterPro" id="IPR036890">
    <property type="entry name" value="HATPase_C_sf"/>
</dbReference>
<dbReference type="InterPro" id="IPR051315">
    <property type="entry name" value="Bact_Chemotaxis_CheA"/>
</dbReference>
<dbReference type="InterPro" id="IPR004358">
    <property type="entry name" value="Sig_transdc_His_kin-like_C"/>
</dbReference>
<feature type="domain" description="CheW-like" evidence="12">
    <location>
        <begin position="1821"/>
        <end position="1960"/>
    </location>
</feature>
<keyword evidence="5" id="KW-0418">Kinase</keyword>
<dbReference type="Pfam" id="PF02518">
    <property type="entry name" value="HATPase_c"/>
    <property type="match status" value="1"/>
</dbReference>
<feature type="region of interest" description="Disordered" evidence="9">
    <location>
        <begin position="614"/>
        <end position="648"/>
    </location>
</feature>
<accession>A0ABP9WPF8</accession>
<keyword evidence="6" id="KW-0902">Two-component regulatory system</keyword>
<feature type="domain" description="HPt" evidence="13">
    <location>
        <begin position="826"/>
        <end position="931"/>
    </location>
</feature>
<dbReference type="InterPro" id="IPR004105">
    <property type="entry name" value="CheA-like_dim"/>
</dbReference>
<dbReference type="InterPro" id="IPR005467">
    <property type="entry name" value="His_kinase_dom"/>
</dbReference>
<dbReference type="SUPFAM" id="SSF50341">
    <property type="entry name" value="CheW-like"/>
    <property type="match status" value="1"/>
</dbReference>
<feature type="domain" description="Response regulatory" evidence="11">
    <location>
        <begin position="1990"/>
        <end position="2106"/>
    </location>
</feature>
<dbReference type="SMART" id="SM00260">
    <property type="entry name" value="CheW"/>
    <property type="match status" value="1"/>
</dbReference>
<evidence type="ECO:0000256" key="2">
    <source>
        <dbReference type="ARBA" id="ARBA00012438"/>
    </source>
</evidence>
<feature type="modified residue" description="Phosphohistidine" evidence="7">
    <location>
        <position position="874"/>
    </location>
</feature>
<feature type="modified residue" description="Phosphohistidine" evidence="7">
    <location>
        <position position="719"/>
    </location>
</feature>
<protein>
    <recommendedName>
        <fullName evidence="2">histidine kinase</fullName>
        <ecNumber evidence="2">2.7.13.3</ecNumber>
    </recommendedName>
</protein>
<reference evidence="14 15" key="1">
    <citation type="submission" date="2024-02" db="EMBL/GenBank/DDBJ databases">
        <title>Microbulbifer aestuariivivens NBRC 112533.</title>
        <authorList>
            <person name="Ichikawa N."/>
            <person name="Katano-Makiyama Y."/>
            <person name="Hidaka K."/>
        </authorList>
    </citation>
    <scope>NUCLEOTIDE SEQUENCE [LARGE SCALE GENOMIC DNA]</scope>
    <source>
        <strain evidence="14 15">NBRC 112533</strain>
    </source>
</reference>
<evidence type="ECO:0000256" key="9">
    <source>
        <dbReference type="SAM" id="MobiDB-lite"/>
    </source>
</evidence>
<dbReference type="InterPro" id="IPR058661">
    <property type="entry name" value="FimL_2nd"/>
</dbReference>
<organism evidence="14 15">
    <name type="scientific">Microbulbifer aestuariivivens</name>
    <dbReference type="NCBI Taxonomy" id="1908308"/>
    <lineage>
        <taxon>Bacteria</taxon>
        <taxon>Pseudomonadati</taxon>
        <taxon>Pseudomonadota</taxon>
        <taxon>Gammaproteobacteria</taxon>
        <taxon>Cellvibrionales</taxon>
        <taxon>Microbulbiferaceae</taxon>
        <taxon>Microbulbifer</taxon>
    </lineage>
</organism>
<feature type="modified residue" description="4-aspartylphosphate" evidence="8">
    <location>
        <position position="2039"/>
    </location>
</feature>
<evidence type="ECO:0000256" key="5">
    <source>
        <dbReference type="ARBA" id="ARBA00022777"/>
    </source>
</evidence>
<feature type="domain" description="Histidine kinase" evidence="10">
    <location>
        <begin position="1586"/>
        <end position="1819"/>
    </location>
</feature>
<dbReference type="PANTHER" id="PTHR43395">
    <property type="entry name" value="SENSOR HISTIDINE KINASE CHEA"/>
    <property type="match status" value="1"/>
</dbReference>
<evidence type="ECO:0000313" key="15">
    <source>
        <dbReference type="Proteomes" id="UP001408594"/>
    </source>
</evidence>
<evidence type="ECO:0000256" key="6">
    <source>
        <dbReference type="ARBA" id="ARBA00023012"/>
    </source>
</evidence>
<evidence type="ECO:0000256" key="3">
    <source>
        <dbReference type="ARBA" id="ARBA00022553"/>
    </source>
</evidence>
<comment type="caution">
    <text evidence="14">The sequence shown here is derived from an EMBL/GenBank/DDBJ whole genome shotgun (WGS) entry which is preliminary data.</text>
</comment>
<dbReference type="SUPFAM" id="SSF52172">
    <property type="entry name" value="CheY-like"/>
    <property type="match status" value="1"/>
</dbReference>
<evidence type="ECO:0000256" key="4">
    <source>
        <dbReference type="ARBA" id="ARBA00022679"/>
    </source>
</evidence>
<feature type="modified residue" description="Phosphohistidine" evidence="7">
    <location>
        <position position="1326"/>
    </location>
</feature>
<dbReference type="InterPro" id="IPR011006">
    <property type="entry name" value="CheY-like_superfamily"/>
</dbReference>
<dbReference type="InterPro" id="IPR003594">
    <property type="entry name" value="HATPase_dom"/>
</dbReference>
<proteinExistence type="predicted"/>
<dbReference type="Gene3D" id="3.40.50.2300">
    <property type="match status" value="1"/>
</dbReference>
<feature type="compositionally biased region" description="Low complexity" evidence="9">
    <location>
        <begin position="1429"/>
        <end position="1454"/>
    </location>
</feature>
<dbReference type="RefSeq" id="WP_345549203.1">
    <property type="nucleotide sequence ID" value="NZ_BAABRT010000005.1"/>
</dbReference>
<dbReference type="Pfam" id="PF02895">
    <property type="entry name" value="H-kinase_dim"/>
    <property type="match status" value="1"/>
</dbReference>
<evidence type="ECO:0000256" key="8">
    <source>
        <dbReference type="PROSITE-ProRule" id="PRU00169"/>
    </source>
</evidence>
<dbReference type="SMART" id="SM00448">
    <property type="entry name" value="REC"/>
    <property type="match status" value="1"/>
</dbReference>
<evidence type="ECO:0000259" key="10">
    <source>
        <dbReference type="PROSITE" id="PS50109"/>
    </source>
</evidence>
<feature type="compositionally biased region" description="Basic and acidic residues" evidence="9">
    <location>
        <begin position="1248"/>
        <end position="1258"/>
    </location>
</feature>
<keyword evidence="15" id="KW-1185">Reference proteome</keyword>
<sequence>MSHDNPNFQALDWLSGEINESLAQARQSLEHFAADAGGDTSVLQNGMALVHQVHGSLHMAELTGAAMLAEEMEQLLQALASGETQNTEETREFLMRALLELPLYLEKVAFQRRDNPVLLLPLLNDLRAVRRERLITEGAIFAPDLSSLDTVAGRRQPITADNARLQDLVTKLRKMYHVAAAGLIRDVNSGDNLAYLKKVCEKMSLLYSGSIRQPLWQILDGIFDAIDAHQLSVMPALRQLLRRVDVEFRLLLGRGAAVLDAKLDRDLVRNLLFYVYLSGPNGSKRETLYRVYSLDRAVPGTPRPDTGDALAMGPEALGTAVTALREELRGLREGLDPEAAGGTRAPLSDSSVVAKRIADTLGVLGLEEQRLRARSIYESLRDASRSADPEDLLMQAAGELVQLDSALQSAMSRNRGSSSTEPLMGDATESVLREARAGLEQVKEAVVEFIASHWDVGYLQQVPDRLQEVCGGLDMVGYRRAGEIVSACRHYISKELIDAAAQPEWKLLDTLADAITSVEYYLERRAEGIEDADMLLAMAEDSVEALGFAVSGVEDPVLTSTQPALELEERAEEEAGPAGFDLELETASADIEGSGEESGWFAEPAEPEELAAVEAPSPVEPSEPAEELPSGVAEETYADNTSEPQVSQAPVETLIEAANEAPVAAAALEDDDSLIDDEIIEIFLEEAGEVLETIAEYFPKWAANFNDRDALVEFRRGFHTLKGSGRMVEAADIGELAWAVENMLNRVIDNTVKPQRVHAELVERVTQKLPSMIEAFRERRTDPEPERTAQLESWAGQLSRGEIPEDLDTTDPQQQVVEPQPPVQEAGEEVDQLWEIFAQEAETHLVVVSDFLNEMRESAPVYGVPSDPLHRALHTLKGSAHMAEVKSVAEVIGPLERFAKELRTYQVPIDDDIFELISDGADYVRMTLSQIRAGEPLIIDRIDQFLARVEELQERAVGHLIREREGDAPRAVDPQLLAVIMADGMKVLLDADQMLNQWRSNPDDTALLEPVAEELQILEDAATRAQLPTLAELSQLLLAVYRKVIDGRLEVEPALWSSLEQGHNELLDLVDAVAAAQDLPRVSEVVEEALRYLVQDESPSTGEEDYDWAELGIDTADLPPADDGNPALEAVEDIPAAPGARDEDYLPELSSGVREEEPLPPVTAETAEDEIGLELVDEALPAVPAAAETGSGLDGLNLDDLGFDDLISSGDAGELFESDSKPIPDSRPAEKDNTVSDKPAAGATLPHESADRAPEPKAKVALPEAAAGSGDTAELQALLSDIDPDVVEVFMEEAGDLIDELEELIQAWEQTPSDTLQAEALKRVLHTFKGGARMAGLMGLGEVAHRFETVIEGMQSNAEPTAEFFADAHAIYDRLAGGVETVRAWMVGNEQEAFGRLLSTRWADEQLVESTTPVDYGIDAPDAPPQPMQPERAQAPQASAPKEPAEAKAPAPASIDEDSAQQLVPAQHGGNVLPFVRKGSVVQPGQVNKPNRGQPQEMVRVAAELLEELVNLAGETSISRGRLEEQVSEFGLALDEMDMTMQRLNEQLRRLDLETEAQILFRQEQLAEKDDDFDPLEMDRYSSIQQLSRSLMESTSDLMELRATLGNKTRDTETLLLQQSRVNTELQEGLMRSRMVPFSRLVPRLRRIVRQVSAELGKQVELVFSNVEGELDRSMLERMVAPLEHMLRNAVDHGIEMPAQRVAAGKSEKGRITVALQREGSEVVLTISDDGAGINLMRVRQRAVENGLMRPDAELSNSEILQFILHAGFSTAEKVTQISGRGVGLDVVSAEIKQIGGTVHINSRSGNGTEFVVRLPFTVSVNRALMVRIGEDLFALPLNTIEGIVRISPHELEHYYGSSNSRFEYAGEPYQVNYFGRLLQSEAQPKLNVEDAQLPVLLVRSEDNAMALQVDEILGSHEIVVKSLGPQFASVQGLSGATITGDGTVVVILDAHALLRRHAAQLARPESAKLPQGVVRPVPQSQPQEERPQTIMVVDDSVTVRKVTTRFLEREGYIAVTAKDGQDAVIQLQDMKPDLILLDIEMPRMDGFEVARHIRSTSDLRDIPIVMITSRTGKKHRDHALSLGVNQYLGKPYQEEVLLAAIHEHLPELAEDQR</sequence>
<evidence type="ECO:0000256" key="7">
    <source>
        <dbReference type="PROSITE-ProRule" id="PRU00110"/>
    </source>
</evidence>
<dbReference type="Gene3D" id="3.30.565.10">
    <property type="entry name" value="Histidine kinase-like ATPase, C-terminal domain"/>
    <property type="match status" value="1"/>
</dbReference>
<feature type="compositionally biased region" description="Basic and acidic residues" evidence="9">
    <location>
        <begin position="1218"/>
        <end position="1235"/>
    </location>
</feature>
<feature type="domain" description="HPt" evidence="13">
    <location>
        <begin position="672"/>
        <end position="779"/>
    </location>
</feature>
<dbReference type="CDD" id="cd17546">
    <property type="entry name" value="REC_hyHK_CKI1_RcsC-like"/>
    <property type="match status" value="1"/>
</dbReference>
<dbReference type="PANTHER" id="PTHR43395:SF8">
    <property type="entry name" value="HISTIDINE KINASE"/>
    <property type="match status" value="1"/>
</dbReference>
<dbReference type="EC" id="2.7.13.3" evidence="2"/>
<evidence type="ECO:0000313" key="14">
    <source>
        <dbReference type="EMBL" id="GAA5524316.1"/>
    </source>
</evidence>
<feature type="region of interest" description="Disordered" evidence="9">
    <location>
        <begin position="1966"/>
        <end position="1987"/>
    </location>
</feature>
<dbReference type="SMART" id="SM00387">
    <property type="entry name" value="HATPase_c"/>
    <property type="match status" value="1"/>
</dbReference>
<dbReference type="Pfam" id="PF01584">
    <property type="entry name" value="CheW"/>
    <property type="match status" value="1"/>
</dbReference>
<dbReference type="Gene3D" id="1.20.120.160">
    <property type="entry name" value="HPT domain"/>
    <property type="match status" value="5"/>
</dbReference>
<feature type="region of interest" description="Disordered" evidence="9">
    <location>
        <begin position="1212"/>
        <end position="1267"/>
    </location>
</feature>
<dbReference type="Pfam" id="PF26379">
    <property type="entry name" value="FimL_2nd"/>
    <property type="match status" value="1"/>
</dbReference>
<dbReference type="PRINTS" id="PR00344">
    <property type="entry name" value="BCTRLSENSOR"/>
</dbReference>
<feature type="domain" description="HPt" evidence="13">
    <location>
        <begin position="1279"/>
        <end position="1385"/>
    </location>
</feature>
<dbReference type="InterPro" id="IPR008207">
    <property type="entry name" value="Sig_transdc_His_kin_Hpt_dom"/>
</dbReference>
<name>A0ABP9WPF8_9GAMM</name>
<feature type="region of interest" description="Disordered" evidence="9">
    <location>
        <begin position="1414"/>
        <end position="1457"/>
    </location>
</feature>
<feature type="compositionally biased region" description="Polar residues" evidence="9">
    <location>
        <begin position="638"/>
        <end position="648"/>
    </location>
</feature>
<dbReference type="Proteomes" id="UP001408594">
    <property type="component" value="Unassembled WGS sequence"/>
</dbReference>
<keyword evidence="3 8" id="KW-0597">Phosphoprotein</keyword>
<dbReference type="PROSITE" id="PS50109">
    <property type="entry name" value="HIS_KIN"/>
    <property type="match status" value="1"/>
</dbReference>
<dbReference type="PROSITE" id="PS50894">
    <property type="entry name" value="HPT"/>
    <property type="match status" value="3"/>
</dbReference>
<dbReference type="Gene3D" id="2.30.30.40">
    <property type="entry name" value="SH3 Domains"/>
    <property type="match status" value="1"/>
</dbReference>
<dbReference type="SUPFAM" id="SSF55874">
    <property type="entry name" value="ATPase domain of HSP90 chaperone/DNA topoisomerase II/histidine kinase"/>
    <property type="match status" value="1"/>
</dbReference>
<dbReference type="PROSITE" id="PS50110">
    <property type="entry name" value="RESPONSE_REGULATORY"/>
    <property type="match status" value="1"/>
</dbReference>
<evidence type="ECO:0000259" key="11">
    <source>
        <dbReference type="PROSITE" id="PS50110"/>
    </source>
</evidence>
<dbReference type="SMART" id="SM01231">
    <property type="entry name" value="H-kinase_dim"/>
    <property type="match status" value="1"/>
</dbReference>
<dbReference type="Pfam" id="PF01627">
    <property type="entry name" value="Hpt"/>
    <property type="match status" value="4"/>
</dbReference>
<dbReference type="Pfam" id="PF00072">
    <property type="entry name" value="Response_reg"/>
    <property type="match status" value="1"/>
</dbReference>
<evidence type="ECO:0000256" key="1">
    <source>
        <dbReference type="ARBA" id="ARBA00000085"/>
    </source>
</evidence>
<dbReference type="SMART" id="SM00073">
    <property type="entry name" value="HPT"/>
    <property type="match status" value="3"/>
</dbReference>
<dbReference type="CDD" id="cd00088">
    <property type="entry name" value="HPT"/>
    <property type="match status" value="2"/>
</dbReference>
<dbReference type="PROSITE" id="PS50851">
    <property type="entry name" value="CHEW"/>
    <property type="match status" value="1"/>
</dbReference>